<evidence type="ECO:0000256" key="13">
    <source>
        <dbReference type="RuleBase" id="RU000504"/>
    </source>
</evidence>
<keyword evidence="8" id="KW-0067">ATP-binding</keyword>
<name>A0A497EUY2_9CREN</name>
<keyword evidence="4 13" id="KW-0808">Transferase</keyword>
<evidence type="ECO:0000256" key="3">
    <source>
        <dbReference type="ARBA" id="ARBA00012142"/>
    </source>
</evidence>
<proteinExistence type="inferred from homology"/>
<comment type="caution">
    <text evidence="16">The sequence shown here is derived from an EMBL/GenBank/DDBJ whole genome shotgun (WGS) entry which is preliminary data.</text>
</comment>
<evidence type="ECO:0000256" key="12">
    <source>
        <dbReference type="NCBIfam" id="TIGR01064"/>
    </source>
</evidence>
<dbReference type="EMBL" id="QMQX01000124">
    <property type="protein sequence ID" value="RLE51203.1"/>
    <property type="molecule type" value="Genomic_DNA"/>
</dbReference>
<dbReference type="GO" id="GO:0004743">
    <property type="term" value="F:pyruvate kinase activity"/>
    <property type="evidence" value="ECO:0007669"/>
    <property type="project" value="UniProtKB-UniRule"/>
</dbReference>
<dbReference type="UniPathway" id="UPA00109">
    <property type="reaction ID" value="UER00188"/>
</dbReference>
<gene>
    <name evidence="16" type="primary">pyk</name>
    <name evidence="16" type="ORF">DRJ33_06345</name>
</gene>
<evidence type="ECO:0000256" key="10">
    <source>
        <dbReference type="ARBA" id="ARBA00023152"/>
    </source>
</evidence>
<dbReference type="SUPFAM" id="SSF52935">
    <property type="entry name" value="PK C-terminal domain-like"/>
    <property type="match status" value="1"/>
</dbReference>
<dbReference type="InterPro" id="IPR018209">
    <property type="entry name" value="Pyrv_Knase_AS"/>
</dbReference>
<dbReference type="EC" id="2.7.1.40" evidence="3 12"/>
<comment type="similarity">
    <text evidence="2 13">Belongs to the pyruvate kinase family.</text>
</comment>
<keyword evidence="5" id="KW-0479">Metal-binding</keyword>
<sequence>MRSKLVSLVKVIATIGPASSSSEIILAMAKEGVDGFRINFSHGTKEEWREYVKIIRESEDYVGRPLALEGDLQGPSIRVGSLLQPIPVSPGDIVIATLSDQVGLEEKVFPIPCRELFREIVRGDVIAMDDGMLKLEAIEVSEDHIAFKALTPGTITSNKAIVVLGKEIELPLLHEADMERLRFALSNDFNYIGLSYVRRASDIEAIKILIRGFGGYAKVMSKIETRSAIANLSEIVNCSDAILVARGDLGVHFPLERIPQLQQMIVETCIRSGKPVALATQLLTSMINSPSPTRSEMVDVVQAILEGIDMLILTGETAVGKYPVEAVKWLKRIIKTYEGQVKPRRSPPPGDKKHEKFAYGVVELAENIDSKIAVFTKSGLTALRIARFRPKVKVYAASPNKRALRELSVIWGIEPLYVEAKDYSDGLDKTLNALVDQGKLVEGDVALLTYGLRDEPVHIVKIVQVTSKR</sequence>
<dbReference type="AlphaFoldDB" id="A0A497EUY2"/>
<dbReference type="InterPro" id="IPR015806">
    <property type="entry name" value="Pyrv_Knase_insert_dom_sf"/>
</dbReference>
<dbReference type="GO" id="GO:0030955">
    <property type="term" value="F:potassium ion binding"/>
    <property type="evidence" value="ECO:0007669"/>
    <property type="project" value="UniProtKB-UniRule"/>
</dbReference>
<keyword evidence="11 16" id="KW-0670">Pyruvate</keyword>
<dbReference type="GO" id="GO:0000287">
    <property type="term" value="F:magnesium ion binding"/>
    <property type="evidence" value="ECO:0007669"/>
    <property type="project" value="UniProtKB-UniRule"/>
</dbReference>
<dbReference type="InterPro" id="IPR040442">
    <property type="entry name" value="Pyrv_kinase-like_dom_sf"/>
</dbReference>
<dbReference type="GO" id="GO:0005524">
    <property type="term" value="F:ATP binding"/>
    <property type="evidence" value="ECO:0007669"/>
    <property type="project" value="UniProtKB-KW"/>
</dbReference>
<protein>
    <recommendedName>
        <fullName evidence="3 12">Pyruvate kinase</fullName>
        <ecNumber evidence="3 12">2.7.1.40</ecNumber>
    </recommendedName>
</protein>
<dbReference type="Gene3D" id="3.20.20.60">
    <property type="entry name" value="Phosphoenolpyruvate-binding domains"/>
    <property type="match status" value="1"/>
</dbReference>
<evidence type="ECO:0000256" key="8">
    <source>
        <dbReference type="ARBA" id="ARBA00022840"/>
    </source>
</evidence>
<evidence type="ECO:0000256" key="2">
    <source>
        <dbReference type="ARBA" id="ARBA00008663"/>
    </source>
</evidence>
<dbReference type="GO" id="GO:0016301">
    <property type="term" value="F:kinase activity"/>
    <property type="evidence" value="ECO:0007669"/>
    <property type="project" value="UniProtKB-KW"/>
</dbReference>
<evidence type="ECO:0000256" key="6">
    <source>
        <dbReference type="ARBA" id="ARBA00022741"/>
    </source>
</evidence>
<dbReference type="InterPro" id="IPR015793">
    <property type="entry name" value="Pyrv_Knase_brl"/>
</dbReference>
<dbReference type="InterPro" id="IPR011037">
    <property type="entry name" value="Pyrv_Knase-like_insert_dom_sf"/>
</dbReference>
<comment type="catalytic activity">
    <reaction evidence="13">
        <text>pyruvate + ATP = phosphoenolpyruvate + ADP + H(+)</text>
        <dbReference type="Rhea" id="RHEA:18157"/>
        <dbReference type="ChEBI" id="CHEBI:15361"/>
        <dbReference type="ChEBI" id="CHEBI:15378"/>
        <dbReference type="ChEBI" id="CHEBI:30616"/>
        <dbReference type="ChEBI" id="CHEBI:58702"/>
        <dbReference type="ChEBI" id="CHEBI:456216"/>
        <dbReference type="EC" id="2.7.1.40"/>
    </reaction>
</comment>
<reference evidence="16 17" key="1">
    <citation type="submission" date="2018-06" db="EMBL/GenBank/DDBJ databases">
        <title>Extensive metabolic versatility and redundancy in microbially diverse, dynamic hydrothermal sediments.</title>
        <authorList>
            <person name="Dombrowski N."/>
            <person name="Teske A."/>
            <person name="Baker B.J."/>
        </authorList>
    </citation>
    <scope>NUCLEOTIDE SEQUENCE [LARGE SCALE GENOMIC DNA]</scope>
    <source>
        <strain evidence="16">B34_G17</strain>
    </source>
</reference>
<evidence type="ECO:0000256" key="5">
    <source>
        <dbReference type="ARBA" id="ARBA00022723"/>
    </source>
</evidence>
<keyword evidence="6" id="KW-0547">Nucleotide-binding</keyword>
<dbReference type="PROSITE" id="PS00110">
    <property type="entry name" value="PYRUVATE_KINASE"/>
    <property type="match status" value="1"/>
</dbReference>
<dbReference type="Gene3D" id="2.40.33.10">
    <property type="entry name" value="PK beta-barrel domain-like"/>
    <property type="match status" value="1"/>
</dbReference>
<dbReference type="Gene3D" id="3.40.1380.20">
    <property type="entry name" value="Pyruvate kinase, C-terminal domain"/>
    <property type="match status" value="1"/>
</dbReference>
<dbReference type="Pfam" id="PF00224">
    <property type="entry name" value="PK"/>
    <property type="match status" value="1"/>
</dbReference>
<dbReference type="InterPro" id="IPR015813">
    <property type="entry name" value="Pyrv/PenolPyrv_kinase-like_dom"/>
</dbReference>
<dbReference type="InterPro" id="IPR001697">
    <property type="entry name" value="Pyr_Knase"/>
</dbReference>
<evidence type="ECO:0000313" key="16">
    <source>
        <dbReference type="EMBL" id="RLE51203.1"/>
    </source>
</evidence>
<evidence type="ECO:0000256" key="7">
    <source>
        <dbReference type="ARBA" id="ARBA00022777"/>
    </source>
</evidence>
<dbReference type="NCBIfam" id="TIGR01064">
    <property type="entry name" value="pyruv_kin"/>
    <property type="match status" value="1"/>
</dbReference>
<dbReference type="SUPFAM" id="SSF50800">
    <property type="entry name" value="PK beta-barrel domain-like"/>
    <property type="match status" value="1"/>
</dbReference>
<dbReference type="InterPro" id="IPR015795">
    <property type="entry name" value="Pyrv_Knase_C"/>
</dbReference>
<evidence type="ECO:0000256" key="11">
    <source>
        <dbReference type="ARBA" id="ARBA00023317"/>
    </source>
</evidence>
<dbReference type="InterPro" id="IPR036918">
    <property type="entry name" value="Pyrv_Knase_C_sf"/>
</dbReference>
<comment type="pathway">
    <text evidence="1 13">Carbohydrate degradation; glycolysis; pyruvate from D-glyceraldehyde 3-phosphate: step 5/5.</text>
</comment>
<evidence type="ECO:0000256" key="4">
    <source>
        <dbReference type="ARBA" id="ARBA00022679"/>
    </source>
</evidence>
<evidence type="ECO:0000256" key="1">
    <source>
        <dbReference type="ARBA" id="ARBA00004997"/>
    </source>
</evidence>
<dbReference type="Proteomes" id="UP000272051">
    <property type="component" value="Unassembled WGS sequence"/>
</dbReference>
<evidence type="ECO:0000259" key="14">
    <source>
        <dbReference type="Pfam" id="PF00224"/>
    </source>
</evidence>
<dbReference type="PRINTS" id="PR01050">
    <property type="entry name" value="PYRUVTKNASE"/>
</dbReference>
<accession>A0A497EUY2</accession>
<dbReference type="PANTHER" id="PTHR11817">
    <property type="entry name" value="PYRUVATE KINASE"/>
    <property type="match status" value="1"/>
</dbReference>
<evidence type="ECO:0000259" key="15">
    <source>
        <dbReference type="Pfam" id="PF02887"/>
    </source>
</evidence>
<dbReference type="Pfam" id="PF02887">
    <property type="entry name" value="PK_C"/>
    <property type="match status" value="1"/>
</dbReference>
<dbReference type="SUPFAM" id="SSF51621">
    <property type="entry name" value="Phosphoenolpyruvate/pyruvate domain"/>
    <property type="match status" value="1"/>
</dbReference>
<keyword evidence="9 13" id="KW-0460">Magnesium</keyword>
<feature type="domain" description="Pyruvate kinase barrel" evidence="14">
    <location>
        <begin position="9"/>
        <end position="327"/>
    </location>
</feature>
<feature type="domain" description="Pyruvate kinase C-terminal" evidence="15">
    <location>
        <begin position="356"/>
        <end position="453"/>
    </location>
</feature>
<keyword evidence="7 13" id="KW-0418">Kinase</keyword>
<organism evidence="16 17">
    <name type="scientific">Thermoproteota archaeon</name>
    <dbReference type="NCBI Taxonomy" id="2056631"/>
    <lineage>
        <taxon>Archaea</taxon>
        <taxon>Thermoproteota</taxon>
    </lineage>
</organism>
<evidence type="ECO:0000256" key="9">
    <source>
        <dbReference type="ARBA" id="ARBA00022842"/>
    </source>
</evidence>
<evidence type="ECO:0000313" key="17">
    <source>
        <dbReference type="Proteomes" id="UP000272051"/>
    </source>
</evidence>
<keyword evidence="10 13" id="KW-0324">Glycolysis</keyword>